<evidence type="ECO:0000259" key="9">
    <source>
        <dbReference type="Pfam" id="PF07715"/>
    </source>
</evidence>
<protein>
    <submittedName>
        <fullName evidence="10">TonB-dependent receptor</fullName>
    </submittedName>
</protein>
<dbReference type="Pfam" id="PF13715">
    <property type="entry name" value="CarbopepD_reg_2"/>
    <property type="match status" value="1"/>
</dbReference>
<dbReference type="Gene3D" id="2.170.130.10">
    <property type="entry name" value="TonB-dependent receptor, plug domain"/>
    <property type="match status" value="1"/>
</dbReference>
<dbReference type="KEGG" id="fuv:JR347_11985"/>
<feature type="signal peptide" evidence="8">
    <location>
        <begin position="1"/>
        <end position="20"/>
    </location>
</feature>
<evidence type="ECO:0000256" key="2">
    <source>
        <dbReference type="ARBA" id="ARBA00022448"/>
    </source>
</evidence>
<evidence type="ECO:0000256" key="7">
    <source>
        <dbReference type="PROSITE-ProRule" id="PRU01360"/>
    </source>
</evidence>
<evidence type="ECO:0000256" key="4">
    <source>
        <dbReference type="ARBA" id="ARBA00022692"/>
    </source>
</evidence>
<dbReference type="InterPro" id="IPR039426">
    <property type="entry name" value="TonB-dep_rcpt-like"/>
</dbReference>
<dbReference type="Proteomes" id="UP000662783">
    <property type="component" value="Chromosome"/>
</dbReference>
<dbReference type="GO" id="GO:0009279">
    <property type="term" value="C:cell outer membrane"/>
    <property type="evidence" value="ECO:0007669"/>
    <property type="project" value="UniProtKB-SubCell"/>
</dbReference>
<dbReference type="Gene3D" id="2.60.40.1120">
    <property type="entry name" value="Carboxypeptidase-like, regulatory domain"/>
    <property type="match status" value="1"/>
</dbReference>
<dbReference type="Gene3D" id="2.40.170.20">
    <property type="entry name" value="TonB-dependent receptor, beta-barrel domain"/>
    <property type="match status" value="1"/>
</dbReference>
<comment type="similarity">
    <text evidence="7">Belongs to the TonB-dependent receptor family.</text>
</comment>
<dbReference type="InterPro" id="IPR037066">
    <property type="entry name" value="Plug_dom_sf"/>
</dbReference>
<organism evidence="10 11">
    <name type="scientific">Fulvivirga lutea</name>
    <dbReference type="NCBI Taxonomy" id="2810512"/>
    <lineage>
        <taxon>Bacteria</taxon>
        <taxon>Pseudomonadati</taxon>
        <taxon>Bacteroidota</taxon>
        <taxon>Cytophagia</taxon>
        <taxon>Cytophagales</taxon>
        <taxon>Fulvivirgaceae</taxon>
        <taxon>Fulvivirga</taxon>
    </lineage>
</organism>
<name>A0A974WDT7_9BACT</name>
<keyword evidence="8" id="KW-0732">Signal</keyword>
<evidence type="ECO:0000256" key="3">
    <source>
        <dbReference type="ARBA" id="ARBA00022452"/>
    </source>
</evidence>
<keyword evidence="11" id="KW-1185">Reference proteome</keyword>
<reference evidence="10" key="1">
    <citation type="submission" date="2021-02" db="EMBL/GenBank/DDBJ databases">
        <title>Fulvivirga sp. S481 isolated from sea water.</title>
        <authorList>
            <person name="Bae S.S."/>
            <person name="Baek K."/>
        </authorList>
    </citation>
    <scope>NUCLEOTIDE SEQUENCE</scope>
    <source>
        <strain evidence="10">S481</strain>
    </source>
</reference>
<dbReference type="SUPFAM" id="SSF56935">
    <property type="entry name" value="Porins"/>
    <property type="match status" value="1"/>
</dbReference>
<evidence type="ECO:0000256" key="6">
    <source>
        <dbReference type="ARBA" id="ARBA00023237"/>
    </source>
</evidence>
<dbReference type="FunFam" id="2.60.40.1120:FF:000003">
    <property type="entry name" value="Outer membrane protein Omp121"/>
    <property type="match status" value="1"/>
</dbReference>
<proteinExistence type="inferred from homology"/>
<dbReference type="InterPro" id="IPR036942">
    <property type="entry name" value="Beta-barrel_TonB_sf"/>
</dbReference>
<dbReference type="InterPro" id="IPR012910">
    <property type="entry name" value="Plug_dom"/>
</dbReference>
<keyword evidence="10" id="KW-0675">Receptor</keyword>
<dbReference type="PROSITE" id="PS52016">
    <property type="entry name" value="TONB_DEPENDENT_REC_3"/>
    <property type="match status" value="1"/>
</dbReference>
<accession>A0A974WDT7</accession>
<gene>
    <name evidence="10" type="ORF">JR347_11985</name>
</gene>
<evidence type="ECO:0000256" key="8">
    <source>
        <dbReference type="SAM" id="SignalP"/>
    </source>
</evidence>
<keyword evidence="6 7" id="KW-0998">Cell outer membrane</keyword>
<dbReference type="AlphaFoldDB" id="A0A974WDT7"/>
<evidence type="ECO:0000313" key="11">
    <source>
        <dbReference type="Proteomes" id="UP000662783"/>
    </source>
</evidence>
<dbReference type="InterPro" id="IPR008969">
    <property type="entry name" value="CarboxyPept-like_regulatory"/>
</dbReference>
<dbReference type="InterPro" id="IPR023997">
    <property type="entry name" value="TonB-dep_OMP_SusC/RagA_CS"/>
</dbReference>
<keyword evidence="2 7" id="KW-0813">Transport</keyword>
<evidence type="ECO:0000256" key="1">
    <source>
        <dbReference type="ARBA" id="ARBA00004571"/>
    </source>
</evidence>
<dbReference type="NCBIfam" id="TIGR04056">
    <property type="entry name" value="OMP_RagA_SusC"/>
    <property type="match status" value="1"/>
</dbReference>
<sequence length="1009" mass="110360">MKRIAMLFSMCLCISISAIAQTKVSGKVTSFEDGEPLPGVSVVIKGTTSGTVTDIDGAYTIEAPNPESTLIFSFIGMVTEEITVGNQSVIDVQLVPDITQLSEVVVVGYGTQKRKDITSSISTVDNELIANVPANSSFDGALQGRTAGLNIATSSATPGARASVNIRGVTSFGASSQPLYVVDGIPLVASNNSALSSNIQPLNPLADINPNDIETISVLKDASAAAIYGSRGANGVIIITTKRGKAGKTKFNIGYNTSISKVNNIPELMSSKQWIEFMNAAAEFDGLGPNYWNSTLGDPNDPNLPTYNAYDEILRTAIAHNVDLSAQGGDEKTKFFFSGNYFDQEGIQLGQNFERISGRLNLDHSASEKLGISSNLYVSRTNHQRTIGENDEYGVVVNAQAWDPTAPLFEEDGSYSNPFDYNGWWALENPVYIANEYKNESETTRLFATISGTYEIIENLNFKSSWSVDINSLIDEGFVPIGSQQASVGSGIYATYSESSWLNENTLTYDFTLNNDHRFNLLAGYTLQESRAKFSDVSGTGFSDNRVQTISTAANRTGSSSVTSFGFESVIGRINYNYRDKYLINLTYRSDGSSRFGKDNRIGNFPSVSLGWRLSNENFFTPLANVFSDFKLRASYGTIGNAEIGNFRSQNIYSFDDSYNGSGGASASQLGNPTVSWESTTQLNLGLDFSLFDGKISLTADYFEKETTDLLFDQDIPGTTGFRDIISNEGEINNKGFEFSINANILRRGDFTWSANANFTHIENEVVDVINNGQVLSRNFVLLEGKPISQLYLIKFQGVDPFTGDAVFEDFNGDGIINLDDRQAVGSGIPTYFGGFNNTFTYKGLSLDVFFQFSGGNKIFNQSRHAYQNYGSLQSGLPYGNQSIESLNYWRQPGDITNIPRPSLAGPSDPDAQWQRFSTQYLEDGDFMRLKNVKLSYSLPKSIIEKAKLSNVEIYVQGRNLITWTDYLGFDPEVSTNTDSDEALNTSQGEDFGTLGQARSYSIGINIGL</sequence>
<dbReference type="InterPro" id="IPR023996">
    <property type="entry name" value="TonB-dep_OMP_SusC/RagA"/>
</dbReference>
<dbReference type="EMBL" id="CP070608">
    <property type="protein sequence ID" value="QSE96328.1"/>
    <property type="molecule type" value="Genomic_DNA"/>
</dbReference>
<evidence type="ECO:0000256" key="5">
    <source>
        <dbReference type="ARBA" id="ARBA00023136"/>
    </source>
</evidence>
<dbReference type="RefSeq" id="WP_205720844.1">
    <property type="nucleotide sequence ID" value="NZ_CP070608.1"/>
</dbReference>
<dbReference type="NCBIfam" id="TIGR04057">
    <property type="entry name" value="SusC_RagA_signa"/>
    <property type="match status" value="1"/>
</dbReference>
<keyword evidence="3 7" id="KW-1134">Transmembrane beta strand</keyword>
<comment type="subcellular location">
    <subcellularLocation>
        <location evidence="1 7">Cell outer membrane</location>
        <topology evidence="1 7">Multi-pass membrane protein</topology>
    </subcellularLocation>
</comment>
<keyword evidence="5 7" id="KW-0472">Membrane</keyword>
<feature type="domain" description="TonB-dependent receptor plug" evidence="9">
    <location>
        <begin position="114"/>
        <end position="236"/>
    </location>
</feature>
<feature type="chain" id="PRO_5037078629" evidence="8">
    <location>
        <begin position="21"/>
        <end position="1009"/>
    </location>
</feature>
<evidence type="ECO:0000313" key="10">
    <source>
        <dbReference type="EMBL" id="QSE96328.1"/>
    </source>
</evidence>
<keyword evidence="4 7" id="KW-0812">Transmembrane</keyword>
<dbReference type="SUPFAM" id="SSF49464">
    <property type="entry name" value="Carboxypeptidase regulatory domain-like"/>
    <property type="match status" value="1"/>
</dbReference>
<dbReference type="Pfam" id="PF07715">
    <property type="entry name" value="Plug"/>
    <property type="match status" value="1"/>
</dbReference>